<evidence type="ECO:0008006" key="4">
    <source>
        <dbReference type="Google" id="ProtNLM"/>
    </source>
</evidence>
<sequence>MTWTPAFYRKIIYLALIGVALVPLYGLGAPATRSTAAPNTDAGDDRPEEVRQTQTGSRGGWLAQMRSEHQLSQTSLGEIDPASETMKLATLGLRGVAANLLWQQAIEFKKKHDHDNLRATLNQITKLQPNFLSVWQFQAHNLSYNVSIEFDDYRQRYLWVKKGIQFLIEGTRYNRDNDALLTDIAWYLGQKIGRSDERKQFRQLYREDKDFQNSMPAYIDVDRAQGDNWLMSKEWYRYTEDVVEKNPRKSKKSPLLFHSHLPMAQINYARDLYDDFEPHEVAREQWEVADEDWKRFGTLTLPSTWGFLYSLDELDERRAQLKKLEAELDELVPGARETLVEKRRQDFTPEQLSAIDVSPEDRTDEQWEIAFHIETIVIPANQIADMASPEVRTRANRLAVEIEDLRILIDRIASYRNQVNYNYWLQRCEAEKTDLMLSARQETFAGHREYKATNISDSIDHFERGFQLWDQLLSLHPDLIDGETADDIVDDLMIYRKALDSIDREYPEPFILSDLIAVKTGVQASLAVAKRRARTQQKGTDEPKSEEPKSEEPKTEEPKTEEPKTEEPKTEEPKTEEPKTDKPKTEEPKTDSPIAEPESDEPPGPESAAAGSKPEPATVSPEPASPVQPEPGDEEPPGPERAAAATEADTP</sequence>
<dbReference type="EMBL" id="CP036433">
    <property type="protein sequence ID" value="QDU95437.1"/>
    <property type="molecule type" value="Genomic_DNA"/>
</dbReference>
<name>A0A518DUC5_9BACT</name>
<proteinExistence type="predicted"/>
<protein>
    <recommendedName>
        <fullName evidence="4">IRE (Iron responsive element)</fullName>
    </recommendedName>
</protein>
<reference evidence="2 3" key="1">
    <citation type="submission" date="2019-02" db="EMBL/GenBank/DDBJ databases">
        <title>Deep-cultivation of Planctomycetes and their phenomic and genomic characterization uncovers novel biology.</title>
        <authorList>
            <person name="Wiegand S."/>
            <person name="Jogler M."/>
            <person name="Boedeker C."/>
            <person name="Pinto D."/>
            <person name="Vollmers J."/>
            <person name="Rivas-Marin E."/>
            <person name="Kohn T."/>
            <person name="Peeters S.H."/>
            <person name="Heuer A."/>
            <person name="Rast P."/>
            <person name="Oberbeckmann S."/>
            <person name="Bunk B."/>
            <person name="Jeske O."/>
            <person name="Meyerdierks A."/>
            <person name="Storesund J.E."/>
            <person name="Kallscheuer N."/>
            <person name="Luecker S."/>
            <person name="Lage O.M."/>
            <person name="Pohl T."/>
            <person name="Merkel B.J."/>
            <person name="Hornburger P."/>
            <person name="Mueller R.-W."/>
            <person name="Bruemmer F."/>
            <person name="Labrenz M."/>
            <person name="Spormann A.M."/>
            <person name="Op den Camp H."/>
            <person name="Overmann J."/>
            <person name="Amann R."/>
            <person name="Jetten M.S.M."/>
            <person name="Mascher T."/>
            <person name="Medema M.H."/>
            <person name="Devos D.P."/>
            <person name="Kaster A.-K."/>
            <person name="Ovreas L."/>
            <person name="Rohde M."/>
            <person name="Galperin M.Y."/>
            <person name="Jogler C."/>
        </authorList>
    </citation>
    <scope>NUCLEOTIDE SEQUENCE [LARGE SCALE GENOMIC DNA]</scope>
    <source>
        <strain evidence="2 3">Pla85_3_4</strain>
    </source>
</reference>
<gene>
    <name evidence="2" type="ORF">Pla8534_32520</name>
</gene>
<accession>A0A518DUC5</accession>
<organism evidence="2 3">
    <name type="scientific">Lignipirellula cremea</name>
    <dbReference type="NCBI Taxonomy" id="2528010"/>
    <lineage>
        <taxon>Bacteria</taxon>
        <taxon>Pseudomonadati</taxon>
        <taxon>Planctomycetota</taxon>
        <taxon>Planctomycetia</taxon>
        <taxon>Pirellulales</taxon>
        <taxon>Pirellulaceae</taxon>
        <taxon>Lignipirellula</taxon>
    </lineage>
</organism>
<dbReference type="AlphaFoldDB" id="A0A518DUC5"/>
<feature type="compositionally biased region" description="Basic and acidic residues" evidence="1">
    <location>
        <begin position="539"/>
        <end position="590"/>
    </location>
</feature>
<dbReference type="RefSeq" id="WP_197443327.1">
    <property type="nucleotide sequence ID" value="NZ_CP036433.1"/>
</dbReference>
<feature type="region of interest" description="Disordered" evidence="1">
    <location>
        <begin position="33"/>
        <end position="59"/>
    </location>
</feature>
<feature type="region of interest" description="Disordered" evidence="1">
    <location>
        <begin position="530"/>
        <end position="651"/>
    </location>
</feature>
<evidence type="ECO:0000313" key="2">
    <source>
        <dbReference type="EMBL" id="QDU95437.1"/>
    </source>
</evidence>
<dbReference type="KEGG" id="lcre:Pla8534_32520"/>
<evidence type="ECO:0000313" key="3">
    <source>
        <dbReference type="Proteomes" id="UP000317648"/>
    </source>
</evidence>
<feature type="compositionally biased region" description="Low complexity" evidence="1">
    <location>
        <begin position="640"/>
        <end position="651"/>
    </location>
</feature>
<keyword evidence="3" id="KW-1185">Reference proteome</keyword>
<dbReference type="Proteomes" id="UP000317648">
    <property type="component" value="Chromosome"/>
</dbReference>
<evidence type="ECO:0000256" key="1">
    <source>
        <dbReference type="SAM" id="MobiDB-lite"/>
    </source>
</evidence>